<keyword evidence="3" id="KW-1185">Reference proteome</keyword>
<dbReference type="RefSeq" id="WP_097535497.1">
    <property type="nucleotide sequence ID" value="NZ_LODW01000043.1"/>
</dbReference>
<proteinExistence type="predicted"/>
<name>A0ABX4JPG6_9HYPH</name>
<dbReference type="PANTHER" id="PTHR43196:SF2">
    <property type="entry name" value="PHOSPHOADENOSINE PHOSPHOSULFATE REDUCTASE"/>
    <property type="match status" value="1"/>
</dbReference>
<feature type="domain" description="Phosphoadenosine phosphosulphate reductase" evidence="1">
    <location>
        <begin position="19"/>
        <end position="147"/>
    </location>
</feature>
<dbReference type="EMBL" id="NWSY01000015">
    <property type="protein sequence ID" value="PDT21815.1"/>
    <property type="molecule type" value="Genomic_DNA"/>
</dbReference>
<evidence type="ECO:0000259" key="1">
    <source>
        <dbReference type="Pfam" id="PF01507"/>
    </source>
</evidence>
<dbReference type="Pfam" id="PF01507">
    <property type="entry name" value="PAPS_reduct"/>
    <property type="match status" value="1"/>
</dbReference>
<organism evidence="2 3">
    <name type="scientific">Rhizobium hidalgonense</name>
    <dbReference type="NCBI Taxonomy" id="1538159"/>
    <lineage>
        <taxon>Bacteria</taxon>
        <taxon>Pseudomonadati</taxon>
        <taxon>Pseudomonadota</taxon>
        <taxon>Alphaproteobacteria</taxon>
        <taxon>Hyphomicrobiales</taxon>
        <taxon>Rhizobiaceae</taxon>
        <taxon>Rhizobium/Agrobacterium group</taxon>
        <taxon>Rhizobium</taxon>
    </lineage>
</organism>
<evidence type="ECO:0000313" key="3">
    <source>
        <dbReference type="Proteomes" id="UP000219914"/>
    </source>
</evidence>
<protein>
    <submittedName>
        <fullName evidence="2">Phosphoadenosine phosphosulfate reductase</fullName>
    </submittedName>
</protein>
<comment type="caution">
    <text evidence="2">The sequence shown here is derived from an EMBL/GenBank/DDBJ whole genome shotgun (WGS) entry which is preliminary data.</text>
</comment>
<dbReference type="InterPro" id="IPR014729">
    <property type="entry name" value="Rossmann-like_a/b/a_fold"/>
</dbReference>
<dbReference type="PANTHER" id="PTHR43196">
    <property type="entry name" value="SULFATE ADENYLYLTRANSFERASE SUBUNIT 2"/>
    <property type="match status" value="1"/>
</dbReference>
<accession>A0ABX4JPG6</accession>
<reference evidence="2 3" key="1">
    <citation type="submission" date="2017-09" db="EMBL/GenBank/DDBJ databases">
        <title>Comparative genomics of rhizobia isolated from Phaseolus vulgaris in China.</title>
        <authorList>
            <person name="Tong W."/>
        </authorList>
    </citation>
    <scope>NUCLEOTIDE SEQUENCE [LARGE SCALE GENOMIC DNA]</scope>
    <source>
        <strain evidence="2 3">FH14</strain>
    </source>
</reference>
<dbReference type="SUPFAM" id="SSF52402">
    <property type="entry name" value="Adenine nucleotide alpha hydrolases-like"/>
    <property type="match status" value="1"/>
</dbReference>
<dbReference type="Proteomes" id="UP000219914">
    <property type="component" value="Unassembled WGS sequence"/>
</dbReference>
<dbReference type="InterPro" id="IPR050128">
    <property type="entry name" value="Sulfate_adenylyltrnsfr_sub2"/>
</dbReference>
<dbReference type="InterPro" id="IPR002500">
    <property type="entry name" value="PAPS_reduct_dom"/>
</dbReference>
<dbReference type="Gene3D" id="3.40.50.620">
    <property type="entry name" value="HUPs"/>
    <property type="match status" value="1"/>
</dbReference>
<evidence type="ECO:0000313" key="2">
    <source>
        <dbReference type="EMBL" id="PDT21815.1"/>
    </source>
</evidence>
<gene>
    <name evidence="2" type="ORF">CO674_19910</name>
</gene>
<sequence length="283" mass="32852">MKSYSADIKDIFGDVEPRHILSLSGGKDSAALAIYLRDRVPTIEYIFHDTDKELPETYDYIARLEAILGKPIVRTTPADSFDHWLAVYRGMLPSNHRRWCTRMLKLKPFETYVGDGPVINYVGLRADENRTGYISTKSNILAVYPFQDDGLVRSDIIQILEDSGLGLPPYMDWGRSRSGCYFCFYQQKIEWVRLLETHPDLYELAMEYEERSVQFGEQFYWCQSESLRQLREPDRVEKIKSDWEKAQARKRAKRTNRSLIETLGGLEVEDDAHLRDGCLVCSI</sequence>